<organism evidence="13 14">
    <name type="scientific">Mariniflexile gromovii</name>
    <dbReference type="NCBI Taxonomy" id="362523"/>
    <lineage>
        <taxon>Bacteria</taxon>
        <taxon>Pseudomonadati</taxon>
        <taxon>Bacteroidota</taxon>
        <taxon>Flavobacteriia</taxon>
        <taxon>Flavobacteriales</taxon>
        <taxon>Flavobacteriaceae</taxon>
        <taxon>Mariniflexile</taxon>
    </lineage>
</organism>
<keyword evidence="14" id="KW-1185">Reference proteome</keyword>
<evidence type="ECO:0000256" key="1">
    <source>
        <dbReference type="ARBA" id="ARBA00004651"/>
    </source>
</evidence>
<sequence>MQTLSLIDWVVLSATLLAIVVYGTWQTRGSKNVQDYLKGGNTSKWWTIGLSVMATQASAITFLSTPGQAFNDGMGFVQFYFGLPIAMVVICMVFIPLYHRLNVYTAYEFLEKRFDLKTRTLTAILFLIQRGLAAGITIFAPAIILSVVLGWDLLTLNIIIGVLVIVYTVSGGTRAVNVTQKHQMVVIFIGMLVAFFLIVDKLPEDITFSKALSIAGANGKMDILDFSFDLNNRYTFWSGIIGGTFLMLSYFGTDQSQVQRYLSGKSVKEMQLGLIFNGILKVPMQFFILLVGVMVFVFYQFNKAPINFNPTATQLVLNSKYAEEFKSLQQEQQYHFEEKQVLIKSLLNSENETTSEAISKSNKASDSIRNKARNLIDKVSQNQSIKVESNDKDYVFIHFILNNLPRGLIGLLLAVILSAAMSSTSSELNALGSTTTIDLYKRNTPEKTEEHMVKASKWFTFAWGIIAIGVACIANLAENLIQLVNIIGSIFYGNVLGIFLLAFFFKFVKGQAVFIAALITQVIVIALYFLDVYNHINLPFLWLNFVGCAIVIAIACSLQLIIKNDDTIRN</sequence>
<feature type="transmembrane region" description="Helical" evidence="12">
    <location>
        <begin position="458"/>
        <end position="477"/>
    </location>
</feature>
<name>A0ABS4BUP7_9FLAO</name>
<feature type="transmembrane region" description="Helical" evidence="12">
    <location>
        <begin position="234"/>
        <end position="253"/>
    </location>
</feature>
<dbReference type="InterPro" id="IPR001734">
    <property type="entry name" value="Na/solute_symporter"/>
</dbReference>
<comment type="caution">
    <text evidence="13">The sequence shown here is derived from an EMBL/GenBank/DDBJ whole genome shotgun (WGS) entry which is preliminary data.</text>
</comment>
<dbReference type="RefSeq" id="WP_209655007.1">
    <property type="nucleotide sequence ID" value="NZ_JAGJCB010000008.1"/>
</dbReference>
<keyword evidence="9 12" id="KW-0472">Membrane</keyword>
<feature type="transmembrane region" description="Helical" evidence="12">
    <location>
        <begin position="150"/>
        <end position="170"/>
    </location>
</feature>
<keyword evidence="8" id="KW-0406">Ion transport</keyword>
<dbReference type="PROSITE" id="PS50283">
    <property type="entry name" value="NA_SOLUT_SYMP_3"/>
    <property type="match status" value="1"/>
</dbReference>
<feature type="transmembrane region" description="Helical" evidence="12">
    <location>
        <begin position="77"/>
        <end position="99"/>
    </location>
</feature>
<evidence type="ECO:0000256" key="8">
    <source>
        <dbReference type="ARBA" id="ARBA00023065"/>
    </source>
</evidence>
<feature type="transmembrane region" description="Helical" evidence="12">
    <location>
        <begin position="512"/>
        <end position="530"/>
    </location>
</feature>
<keyword evidence="5 12" id="KW-0812">Transmembrane</keyword>
<evidence type="ECO:0000256" key="5">
    <source>
        <dbReference type="ARBA" id="ARBA00022692"/>
    </source>
</evidence>
<dbReference type="InterPro" id="IPR051163">
    <property type="entry name" value="Sodium:Solute_Symporter_SSF"/>
</dbReference>
<feature type="transmembrane region" description="Helical" evidence="12">
    <location>
        <begin position="6"/>
        <end position="25"/>
    </location>
</feature>
<evidence type="ECO:0000256" key="11">
    <source>
        <dbReference type="RuleBase" id="RU362091"/>
    </source>
</evidence>
<evidence type="ECO:0000256" key="6">
    <source>
        <dbReference type="ARBA" id="ARBA00022989"/>
    </source>
</evidence>
<evidence type="ECO:0000313" key="13">
    <source>
        <dbReference type="EMBL" id="MBP0904108.1"/>
    </source>
</evidence>
<feature type="transmembrane region" description="Helical" evidence="12">
    <location>
        <begin position="395"/>
        <end position="417"/>
    </location>
</feature>
<feature type="transmembrane region" description="Helical" evidence="12">
    <location>
        <begin position="182"/>
        <end position="199"/>
    </location>
</feature>
<keyword evidence="10" id="KW-0739">Sodium transport</keyword>
<feature type="transmembrane region" description="Helical" evidence="12">
    <location>
        <begin position="120"/>
        <end position="144"/>
    </location>
</feature>
<dbReference type="PANTHER" id="PTHR42985">
    <property type="entry name" value="SODIUM-COUPLED MONOCARBOXYLATE TRANSPORTER"/>
    <property type="match status" value="1"/>
</dbReference>
<comment type="similarity">
    <text evidence="2 11">Belongs to the sodium:solute symporter (SSF) (TC 2.A.21) family.</text>
</comment>
<feature type="transmembrane region" description="Helical" evidence="12">
    <location>
        <begin position="542"/>
        <end position="562"/>
    </location>
</feature>
<dbReference type="InterPro" id="IPR038377">
    <property type="entry name" value="Na/Glc_symporter_sf"/>
</dbReference>
<feature type="transmembrane region" description="Helical" evidence="12">
    <location>
        <begin position="45"/>
        <end position="65"/>
    </location>
</feature>
<dbReference type="Proteomes" id="UP000670776">
    <property type="component" value="Unassembled WGS sequence"/>
</dbReference>
<evidence type="ECO:0000256" key="10">
    <source>
        <dbReference type="ARBA" id="ARBA00023201"/>
    </source>
</evidence>
<comment type="subcellular location">
    <subcellularLocation>
        <location evidence="1">Cell membrane</location>
        <topology evidence="1">Multi-pass membrane protein</topology>
    </subcellularLocation>
</comment>
<dbReference type="Pfam" id="PF00474">
    <property type="entry name" value="SSF"/>
    <property type="match status" value="2"/>
</dbReference>
<evidence type="ECO:0000256" key="4">
    <source>
        <dbReference type="ARBA" id="ARBA00022475"/>
    </source>
</evidence>
<dbReference type="Gene3D" id="1.20.1730.10">
    <property type="entry name" value="Sodium/glucose cotransporter"/>
    <property type="match status" value="1"/>
</dbReference>
<evidence type="ECO:0000256" key="2">
    <source>
        <dbReference type="ARBA" id="ARBA00006434"/>
    </source>
</evidence>
<dbReference type="PANTHER" id="PTHR42985:SF47">
    <property type="entry name" value="INTEGRAL MEMBRANE TRANSPORT PROTEIN"/>
    <property type="match status" value="1"/>
</dbReference>
<reference evidence="13 14" key="1">
    <citation type="submission" date="2021-04" db="EMBL/GenBank/DDBJ databases">
        <title>Mariniflexile gromovii gen. nov., sp. nov., a gliding bacterium isolated from the sea urchin Strongylocentrotus intermedius.</title>
        <authorList>
            <person name="Ko S."/>
            <person name="Le V."/>
            <person name="Ahn C.-Y."/>
            <person name="Oh H.-M."/>
        </authorList>
    </citation>
    <scope>NUCLEOTIDE SEQUENCE [LARGE SCALE GENOMIC DNA]</scope>
    <source>
        <strain evidence="13 14">KCTC 12570</strain>
    </source>
</reference>
<feature type="transmembrane region" description="Helical" evidence="12">
    <location>
        <begin position="483"/>
        <end position="505"/>
    </location>
</feature>
<feature type="transmembrane region" description="Helical" evidence="12">
    <location>
        <begin position="274"/>
        <end position="299"/>
    </location>
</feature>
<keyword evidence="6 12" id="KW-1133">Transmembrane helix</keyword>
<evidence type="ECO:0000256" key="12">
    <source>
        <dbReference type="SAM" id="Phobius"/>
    </source>
</evidence>
<proteinExistence type="inferred from homology"/>
<dbReference type="CDD" id="cd11494">
    <property type="entry name" value="SLC5sbd_NIS-like_u2"/>
    <property type="match status" value="1"/>
</dbReference>
<gene>
    <name evidence="13" type="ORF">J8H85_09725</name>
</gene>
<keyword evidence="4" id="KW-1003">Cell membrane</keyword>
<dbReference type="EMBL" id="JAGJCB010000008">
    <property type="protein sequence ID" value="MBP0904108.1"/>
    <property type="molecule type" value="Genomic_DNA"/>
</dbReference>
<evidence type="ECO:0000256" key="7">
    <source>
        <dbReference type="ARBA" id="ARBA00023053"/>
    </source>
</evidence>
<protein>
    <submittedName>
        <fullName evidence="13">Sodium:solute symporter</fullName>
    </submittedName>
</protein>
<keyword evidence="7" id="KW-0915">Sodium</keyword>
<keyword evidence="3" id="KW-0813">Transport</keyword>
<evidence type="ECO:0000256" key="3">
    <source>
        <dbReference type="ARBA" id="ARBA00022448"/>
    </source>
</evidence>
<accession>A0ABS4BUP7</accession>
<evidence type="ECO:0000313" key="14">
    <source>
        <dbReference type="Proteomes" id="UP000670776"/>
    </source>
</evidence>
<evidence type="ECO:0000256" key="9">
    <source>
        <dbReference type="ARBA" id="ARBA00023136"/>
    </source>
</evidence>